<evidence type="ECO:0000256" key="8">
    <source>
        <dbReference type="ARBA" id="ARBA00022989"/>
    </source>
</evidence>
<evidence type="ECO:0000256" key="1">
    <source>
        <dbReference type="ARBA" id="ARBA00004162"/>
    </source>
</evidence>
<feature type="chain" id="PRO_5014469421" description="ATP synthase subunit b" evidence="17">
    <location>
        <begin position="26"/>
        <end position="198"/>
    </location>
</feature>
<evidence type="ECO:0000256" key="7">
    <source>
        <dbReference type="ARBA" id="ARBA00022781"/>
    </source>
</evidence>
<evidence type="ECO:0000256" key="17">
    <source>
        <dbReference type="SAM" id="SignalP"/>
    </source>
</evidence>
<dbReference type="Gene3D" id="6.10.250.1580">
    <property type="match status" value="1"/>
</dbReference>
<reference evidence="19" key="1">
    <citation type="submission" date="2018-01" db="EMBL/GenBank/DDBJ databases">
        <title>Rubneribacter badeniensis gen. nov., sp. nov., and Colonibacter rubneri, gen. nov., sp. nov., WGS of new members of the Eggerthellaceae.</title>
        <authorList>
            <person name="Danylec N."/>
            <person name="Stoll D.A."/>
            <person name="Doetsch A."/>
            <person name="Kulling S.E."/>
            <person name="Huch M."/>
        </authorList>
    </citation>
    <scope>NUCLEOTIDE SEQUENCE [LARGE SCALE GENOMIC DNA]</scope>
    <source>
        <strain evidence="19">ResAG-96</strain>
    </source>
</reference>
<comment type="caution">
    <text evidence="18">The sequence shown here is derived from an EMBL/GenBank/DDBJ whole genome shotgun (WGS) entry which is preliminary data.</text>
</comment>
<comment type="function">
    <text evidence="14">Component of the F(0) channel, it forms part of the peripheral stalk, linking F(1) to F(0).</text>
</comment>
<dbReference type="InterPro" id="IPR028987">
    <property type="entry name" value="ATP_synth_B-like_membr_sf"/>
</dbReference>
<keyword evidence="5 14" id="KW-0138">CF(0)</keyword>
<feature type="coiled-coil region" evidence="16">
    <location>
        <begin position="69"/>
        <end position="118"/>
    </location>
</feature>
<dbReference type="InterPro" id="IPR005864">
    <property type="entry name" value="ATP_synth_F0_bsu_bac"/>
</dbReference>
<evidence type="ECO:0000256" key="9">
    <source>
        <dbReference type="ARBA" id="ARBA00023065"/>
    </source>
</evidence>
<proteinExistence type="inferred from homology"/>
<keyword evidence="4 14" id="KW-1003">Cell membrane</keyword>
<keyword evidence="10 14" id="KW-0472">Membrane</keyword>
<dbReference type="GO" id="GO:0046961">
    <property type="term" value="F:proton-transporting ATPase activity, rotational mechanism"/>
    <property type="evidence" value="ECO:0007669"/>
    <property type="project" value="TreeGrafter"/>
</dbReference>
<accession>A0A2K2UF79</accession>
<dbReference type="HAMAP" id="MF_01398">
    <property type="entry name" value="ATP_synth_b_bprime"/>
    <property type="match status" value="1"/>
</dbReference>
<keyword evidence="16" id="KW-0175">Coiled coil</keyword>
<dbReference type="SUPFAM" id="SSF81573">
    <property type="entry name" value="F1F0 ATP synthase subunit B, membrane domain"/>
    <property type="match status" value="1"/>
</dbReference>
<dbReference type="PANTHER" id="PTHR33445:SF1">
    <property type="entry name" value="ATP SYNTHASE SUBUNIT B"/>
    <property type="match status" value="1"/>
</dbReference>
<feature type="signal peptide" evidence="17">
    <location>
        <begin position="1"/>
        <end position="25"/>
    </location>
</feature>
<feature type="transmembrane region" description="Helical" evidence="14">
    <location>
        <begin position="44"/>
        <end position="65"/>
    </location>
</feature>
<dbReference type="EMBL" id="PPEK01000001">
    <property type="protein sequence ID" value="PNV68868.1"/>
    <property type="molecule type" value="Genomic_DNA"/>
</dbReference>
<evidence type="ECO:0000256" key="15">
    <source>
        <dbReference type="RuleBase" id="RU003848"/>
    </source>
</evidence>
<evidence type="ECO:0000256" key="5">
    <source>
        <dbReference type="ARBA" id="ARBA00022547"/>
    </source>
</evidence>
<comment type="subunit">
    <text evidence="13 14">F-type ATPases have 2 components, F(1) - the catalytic core - and F(0) - the membrane proton channel. F(1) has five subunits: alpha(3), beta(3), gamma(1), delta(1), epsilon(1). F(0) has three main subunits: a(1), b(2) and c(10-14). The alpha and beta chains form an alternating ring which encloses part of the gamma chain. F(1) is attached to F(0) by a central stalk formed by the gamma and epsilon chains, while a peripheral stalk is formed by the delta and b chains.</text>
</comment>
<keyword evidence="8 14" id="KW-1133">Transmembrane helix</keyword>
<evidence type="ECO:0000313" key="19">
    <source>
        <dbReference type="Proteomes" id="UP000236197"/>
    </source>
</evidence>
<evidence type="ECO:0000256" key="2">
    <source>
        <dbReference type="ARBA" id="ARBA00005513"/>
    </source>
</evidence>
<evidence type="ECO:0000256" key="10">
    <source>
        <dbReference type="ARBA" id="ARBA00023136"/>
    </source>
</evidence>
<dbReference type="RefSeq" id="WP_103264192.1">
    <property type="nucleotide sequence ID" value="NZ_CABMLE010000001.1"/>
</dbReference>
<sequence length="198" mass="21589">MARGFGSFACAAAAVTALCPTLAFASEESSGGINAILPQMDEFIPMLIAFLILWFILAKFGWPLFNGMLEKREQTIKDSLEKSEQARIESERTLEEYKRQLEEAKSQASQIVAEAKRTGDAAKADITEKAQIEAAAMIEKARAAIETEKKAAIAELQGSVADTSIAVASRLIGDDLSDEEHRKIIERYVNEAGSFNAN</sequence>
<comment type="subcellular location">
    <subcellularLocation>
        <location evidence="1 14">Cell membrane</location>
        <topology evidence="1 14">Single-pass membrane protein</topology>
    </subcellularLocation>
</comment>
<dbReference type="PANTHER" id="PTHR33445">
    <property type="entry name" value="ATP SYNTHASE SUBUNIT B', CHLOROPLASTIC"/>
    <property type="match status" value="1"/>
</dbReference>
<evidence type="ECO:0000256" key="11">
    <source>
        <dbReference type="ARBA" id="ARBA00023310"/>
    </source>
</evidence>
<evidence type="ECO:0000256" key="16">
    <source>
        <dbReference type="SAM" id="Coils"/>
    </source>
</evidence>
<evidence type="ECO:0000313" key="18">
    <source>
        <dbReference type="EMBL" id="PNV68868.1"/>
    </source>
</evidence>
<dbReference type="GO" id="GO:0045259">
    <property type="term" value="C:proton-transporting ATP synthase complex"/>
    <property type="evidence" value="ECO:0007669"/>
    <property type="project" value="UniProtKB-KW"/>
</dbReference>
<evidence type="ECO:0000256" key="4">
    <source>
        <dbReference type="ARBA" id="ARBA00022475"/>
    </source>
</evidence>
<dbReference type="GO" id="GO:0005886">
    <property type="term" value="C:plasma membrane"/>
    <property type="evidence" value="ECO:0007669"/>
    <property type="project" value="UniProtKB-SubCell"/>
</dbReference>
<evidence type="ECO:0000256" key="3">
    <source>
        <dbReference type="ARBA" id="ARBA00022448"/>
    </source>
</evidence>
<dbReference type="GO" id="GO:0046933">
    <property type="term" value="F:proton-transporting ATP synthase activity, rotational mechanism"/>
    <property type="evidence" value="ECO:0007669"/>
    <property type="project" value="UniProtKB-UniRule"/>
</dbReference>
<keyword evidence="19" id="KW-1185">Reference proteome</keyword>
<dbReference type="AlphaFoldDB" id="A0A2K2UF79"/>
<keyword evidence="17" id="KW-0732">Signal</keyword>
<dbReference type="InterPro" id="IPR002146">
    <property type="entry name" value="ATP_synth_b/b'su_bac/chlpt"/>
</dbReference>
<evidence type="ECO:0000256" key="6">
    <source>
        <dbReference type="ARBA" id="ARBA00022692"/>
    </source>
</evidence>
<keyword evidence="6 14" id="KW-0812">Transmembrane</keyword>
<name>A0A2K2UF79_9ACTN</name>
<dbReference type="NCBIfam" id="TIGR01144">
    <property type="entry name" value="ATP_synt_b"/>
    <property type="match status" value="1"/>
</dbReference>
<evidence type="ECO:0000256" key="14">
    <source>
        <dbReference type="HAMAP-Rule" id="MF_01398"/>
    </source>
</evidence>
<comment type="function">
    <text evidence="12 14">F(1)F(0) ATP synthase produces ATP from ADP in the presence of a proton or sodium gradient. F-type ATPases consist of two structural domains, F(1) containing the extramembraneous catalytic core and F(0) containing the membrane proton channel, linked together by a central stalk and a peripheral stalk. During catalysis, ATP synthesis in the catalytic domain of F(1) is coupled via a rotary mechanism of the central stalk subunits to proton translocation.</text>
</comment>
<comment type="similarity">
    <text evidence="2 14 15">Belongs to the ATPase B chain family.</text>
</comment>
<evidence type="ECO:0000256" key="12">
    <source>
        <dbReference type="ARBA" id="ARBA00025198"/>
    </source>
</evidence>
<keyword evidence="3 14" id="KW-0813">Transport</keyword>
<keyword evidence="11 14" id="KW-0066">ATP synthesis</keyword>
<dbReference type="Proteomes" id="UP000236197">
    <property type="component" value="Unassembled WGS sequence"/>
</dbReference>
<keyword evidence="7 14" id="KW-0375">Hydrogen ion transport</keyword>
<dbReference type="Pfam" id="PF00430">
    <property type="entry name" value="ATP-synt_B"/>
    <property type="match status" value="1"/>
</dbReference>
<keyword evidence="9 14" id="KW-0406">Ion transport</keyword>
<dbReference type="OrthoDB" id="3177678at2"/>
<dbReference type="InterPro" id="IPR050059">
    <property type="entry name" value="ATP_synthase_B_chain"/>
</dbReference>
<organism evidence="18 19">
    <name type="scientific">Enteroscipio rubneri</name>
    <dbReference type="NCBI Taxonomy" id="2070686"/>
    <lineage>
        <taxon>Bacteria</taxon>
        <taxon>Bacillati</taxon>
        <taxon>Actinomycetota</taxon>
        <taxon>Coriobacteriia</taxon>
        <taxon>Eggerthellales</taxon>
        <taxon>Eggerthellaceae</taxon>
        <taxon>Enteroscipio</taxon>
    </lineage>
</organism>
<gene>
    <name evidence="14 18" type="primary">atpF</name>
    <name evidence="18" type="ORF">C2L71_02575</name>
</gene>
<dbReference type="CDD" id="cd06503">
    <property type="entry name" value="ATP-synt_Fo_b"/>
    <property type="match status" value="1"/>
</dbReference>
<protein>
    <recommendedName>
        <fullName evidence="14">ATP synthase subunit b</fullName>
    </recommendedName>
    <alternativeName>
        <fullName evidence="14">ATP synthase F(0) sector subunit b</fullName>
    </alternativeName>
    <alternativeName>
        <fullName evidence="14">ATPase subunit I</fullName>
    </alternativeName>
    <alternativeName>
        <fullName evidence="14">F-type ATPase subunit b</fullName>
        <shortName evidence="14">F-ATPase subunit b</shortName>
    </alternativeName>
</protein>
<evidence type="ECO:0000256" key="13">
    <source>
        <dbReference type="ARBA" id="ARBA00025830"/>
    </source>
</evidence>